<dbReference type="InterPro" id="IPR013328">
    <property type="entry name" value="6PGD_dom2"/>
</dbReference>
<dbReference type="Pfam" id="PF00984">
    <property type="entry name" value="UDPG_MGDP_dh"/>
    <property type="match status" value="1"/>
</dbReference>
<dbReference type="Pfam" id="PF03721">
    <property type="entry name" value="UDPG_MGDP_dh_N"/>
    <property type="match status" value="1"/>
</dbReference>
<proteinExistence type="inferred from homology"/>
<dbReference type="AlphaFoldDB" id="A0A6C0DP93"/>
<dbReference type="PANTHER" id="PTHR43750:SF3">
    <property type="entry name" value="UDP-GLUCOSE 6-DEHYDROGENASE TUAD"/>
    <property type="match status" value="1"/>
</dbReference>
<sequence length="280" mass="32378">MKIGSIGRGMVGEAIYQGLKNIGNDMVYYDPKFRESKLEDILDTDAVFISVPTLPNEKNECDLSILIDVLDKLDQLKYNGVICIKSTITPGTTKKMIDKYNNDNICFCPEFLRERCAYEDFMFNNKICLVGTNSENAFSVIKNIHEKISDNFKMVSPIEAELTKYMQNVYNTYRILFANGFYEVCKHNNVEYDSVLNSLLYRNELDDKYMRCNEKMRGPSGPCLVKDSLAFNEYVKKLDLPLQPEIFQTIVNDMQLYPRTVIEGTRTEKEYFGKELCKSE</sequence>
<dbReference type="GO" id="GO:0016616">
    <property type="term" value="F:oxidoreductase activity, acting on the CH-OH group of donors, NAD or NADP as acceptor"/>
    <property type="evidence" value="ECO:0007669"/>
    <property type="project" value="InterPro"/>
</dbReference>
<dbReference type="SUPFAM" id="SSF51735">
    <property type="entry name" value="NAD(P)-binding Rossmann-fold domains"/>
    <property type="match status" value="1"/>
</dbReference>
<evidence type="ECO:0000313" key="4">
    <source>
        <dbReference type="EMBL" id="QHT17395.1"/>
    </source>
</evidence>
<name>A0A6C0DP93_9ZZZZ</name>
<dbReference type="InterPro" id="IPR036291">
    <property type="entry name" value="NAD(P)-bd_dom_sf"/>
</dbReference>
<dbReference type="GO" id="GO:0051287">
    <property type="term" value="F:NAD binding"/>
    <property type="evidence" value="ECO:0007669"/>
    <property type="project" value="InterPro"/>
</dbReference>
<dbReference type="SUPFAM" id="SSF48179">
    <property type="entry name" value="6-phosphogluconate dehydrogenase C-terminal domain-like"/>
    <property type="match status" value="1"/>
</dbReference>
<comment type="similarity">
    <text evidence="1">Belongs to the UDP-glucose/GDP-mannose dehydrogenase family.</text>
</comment>
<accession>A0A6C0DP93</accession>
<reference evidence="4" key="1">
    <citation type="journal article" date="2020" name="Nature">
        <title>Giant virus diversity and host interactions through global metagenomics.</title>
        <authorList>
            <person name="Schulz F."/>
            <person name="Roux S."/>
            <person name="Paez-Espino D."/>
            <person name="Jungbluth S."/>
            <person name="Walsh D.A."/>
            <person name="Denef V.J."/>
            <person name="McMahon K.D."/>
            <person name="Konstantinidis K.T."/>
            <person name="Eloe-Fadrosh E.A."/>
            <person name="Kyrpides N.C."/>
            <person name="Woyke T."/>
        </authorList>
    </citation>
    <scope>NUCLEOTIDE SEQUENCE</scope>
    <source>
        <strain evidence="4">GVMAG-M-3300023174-24</strain>
    </source>
</reference>
<dbReference type="InterPro" id="IPR008927">
    <property type="entry name" value="6-PGluconate_DH-like_C_sf"/>
</dbReference>
<dbReference type="Gene3D" id="1.10.1040.10">
    <property type="entry name" value="N-(1-d-carboxylethyl)-l-norvaline Dehydrogenase, domain 2"/>
    <property type="match status" value="1"/>
</dbReference>
<evidence type="ECO:0000256" key="1">
    <source>
        <dbReference type="ARBA" id="ARBA00006601"/>
    </source>
</evidence>
<dbReference type="InterPro" id="IPR014026">
    <property type="entry name" value="UDP-Glc/GDP-Man_DH_dimer"/>
</dbReference>
<dbReference type="Gene3D" id="3.40.50.720">
    <property type="entry name" value="NAD(P)-binding Rossmann-like Domain"/>
    <property type="match status" value="1"/>
</dbReference>
<feature type="domain" description="UDP-glucose/GDP-mannose dehydrogenase N-terminal" evidence="3">
    <location>
        <begin position="39"/>
        <end position="142"/>
    </location>
</feature>
<evidence type="ECO:0000259" key="3">
    <source>
        <dbReference type="Pfam" id="PF03721"/>
    </source>
</evidence>
<dbReference type="PANTHER" id="PTHR43750">
    <property type="entry name" value="UDP-GLUCOSE 6-DEHYDROGENASE TUAD"/>
    <property type="match status" value="1"/>
</dbReference>
<organism evidence="4">
    <name type="scientific">viral metagenome</name>
    <dbReference type="NCBI Taxonomy" id="1070528"/>
    <lineage>
        <taxon>unclassified sequences</taxon>
        <taxon>metagenomes</taxon>
        <taxon>organismal metagenomes</taxon>
    </lineage>
</organism>
<protein>
    <submittedName>
        <fullName evidence="4">Uncharacterized protein</fullName>
    </submittedName>
</protein>
<dbReference type="InterPro" id="IPR001732">
    <property type="entry name" value="UDP-Glc/GDP-Man_DH_N"/>
</dbReference>
<dbReference type="EMBL" id="MN739634">
    <property type="protein sequence ID" value="QHT17395.1"/>
    <property type="molecule type" value="Genomic_DNA"/>
</dbReference>
<evidence type="ECO:0000259" key="2">
    <source>
        <dbReference type="Pfam" id="PF00984"/>
    </source>
</evidence>
<feature type="domain" description="UDP-glucose/GDP-mannose dehydrogenase dimerisation" evidence="2">
    <location>
        <begin position="159"/>
        <end position="248"/>
    </location>
</feature>